<dbReference type="OrthoDB" id="1897642at2759"/>
<evidence type="ECO:0000256" key="2">
    <source>
        <dbReference type="SAM" id="MobiDB-lite"/>
    </source>
</evidence>
<dbReference type="EMBL" id="JAEPRA010000009">
    <property type="protein sequence ID" value="KAG2180794.1"/>
    <property type="molecule type" value="Genomic_DNA"/>
</dbReference>
<dbReference type="AlphaFoldDB" id="A0A8H7PUH0"/>
<dbReference type="InterPro" id="IPR001680">
    <property type="entry name" value="WD40_rpt"/>
</dbReference>
<comment type="caution">
    <text evidence="3">The sequence shown here is derived from an EMBL/GenBank/DDBJ whole genome shotgun (WGS) entry which is preliminary data.</text>
</comment>
<dbReference type="Pfam" id="PF00400">
    <property type="entry name" value="WD40"/>
    <property type="match status" value="1"/>
</dbReference>
<feature type="compositionally biased region" description="Polar residues" evidence="2">
    <location>
        <begin position="60"/>
        <end position="77"/>
    </location>
</feature>
<dbReference type="SUPFAM" id="SSF50978">
    <property type="entry name" value="WD40 repeat-like"/>
    <property type="match status" value="1"/>
</dbReference>
<protein>
    <recommendedName>
        <fullName evidence="5">WD40 repeat-like protein</fullName>
    </recommendedName>
</protein>
<keyword evidence="4" id="KW-1185">Reference proteome</keyword>
<organism evidence="3 4">
    <name type="scientific">Umbelopsis vinacea</name>
    <dbReference type="NCBI Taxonomy" id="44442"/>
    <lineage>
        <taxon>Eukaryota</taxon>
        <taxon>Fungi</taxon>
        <taxon>Fungi incertae sedis</taxon>
        <taxon>Mucoromycota</taxon>
        <taxon>Mucoromycotina</taxon>
        <taxon>Umbelopsidomycetes</taxon>
        <taxon>Umbelopsidales</taxon>
        <taxon>Umbelopsidaceae</taxon>
        <taxon>Umbelopsis</taxon>
    </lineage>
</organism>
<dbReference type="InterPro" id="IPR015943">
    <property type="entry name" value="WD40/YVTN_repeat-like_dom_sf"/>
</dbReference>
<feature type="compositionally biased region" description="Acidic residues" evidence="2">
    <location>
        <begin position="97"/>
        <end position="122"/>
    </location>
</feature>
<gene>
    <name evidence="3" type="ORF">INT44_003801</name>
</gene>
<name>A0A8H7PUH0_9FUNG</name>
<dbReference type="PANTHER" id="PTHR47232">
    <property type="entry name" value="TRANSDUCIN FAMILY PROTEIN / WD-40 REPEAT FAMILY PROTEIN"/>
    <property type="match status" value="1"/>
</dbReference>
<feature type="compositionally biased region" description="Basic and acidic residues" evidence="2">
    <location>
        <begin position="186"/>
        <end position="195"/>
    </location>
</feature>
<dbReference type="InterPro" id="IPR036322">
    <property type="entry name" value="WD40_repeat_dom_sf"/>
</dbReference>
<feature type="compositionally biased region" description="Polar residues" evidence="2">
    <location>
        <begin position="1"/>
        <end position="35"/>
    </location>
</feature>
<feature type="coiled-coil region" evidence="1">
    <location>
        <begin position="140"/>
        <end position="178"/>
    </location>
</feature>
<evidence type="ECO:0008006" key="5">
    <source>
        <dbReference type="Google" id="ProtNLM"/>
    </source>
</evidence>
<reference evidence="3" key="1">
    <citation type="submission" date="2020-12" db="EMBL/GenBank/DDBJ databases">
        <title>Metabolic potential, ecology and presence of endohyphal bacteria is reflected in genomic diversity of Mucoromycotina.</title>
        <authorList>
            <person name="Muszewska A."/>
            <person name="Okrasinska A."/>
            <person name="Steczkiewicz K."/>
            <person name="Drgas O."/>
            <person name="Orlowska M."/>
            <person name="Perlinska-Lenart U."/>
            <person name="Aleksandrzak-Piekarczyk T."/>
            <person name="Szatraj K."/>
            <person name="Zielenkiewicz U."/>
            <person name="Pilsyk S."/>
            <person name="Malc E."/>
            <person name="Mieczkowski P."/>
            <person name="Kruszewska J.S."/>
            <person name="Biernat P."/>
            <person name="Pawlowska J."/>
        </authorList>
    </citation>
    <scope>NUCLEOTIDE SEQUENCE</scope>
    <source>
        <strain evidence="3">WA0000051536</strain>
    </source>
</reference>
<keyword evidence="1" id="KW-0175">Coiled coil</keyword>
<accession>A0A8H7PUH0</accession>
<proteinExistence type="predicted"/>
<evidence type="ECO:0000313" key="4">
    <source>
        <dbReference type="Proteomes" id="UP000612746"/>
    </source>
</evidence>
<dbReference type="SMART" id="SM00320">
    <property type="entry name" value="WD40"/>
    <property type="match status" value="5"/>
</dbReference>
<feature type="region of interest" description="Disordered" evidence="2">
    <location>
        <begin position="186"/>
        <end position="252"/>
    </location>
</feature>
<dbReference type="PANTHER" id="PTHR47232:SF1">
    <property type="entry name" value="TRANSDUCIN FAMILY PROTEIN _ WD-40 REPEAT FAMILY PROTEIN"/>
    <property type="match status" value="1"/>
</dbReference>
<evidence type="ECO:0000256" key="1">
    <source>
        <dbReference type="SAM" id="Coils"/>
    </source>
</evidence>
<dbReference type="Gene3D" id="2.130.10.10">
    <property type="entry name" value="YVTN repeat-like/Quinoprotein amine dehydrogenase"/>
    <property type="match status" value="2"/>
</dbReference>
<feature type="compositionally biased region" description="Basic and acidic residues" evidence="2">
    <location>
        <begin position="36"/>
        <end position="56"/>
    </location>
</feature>
<sequence>MIPASLLSSSSLKGRFSNIDTRSPSHSFASPTPSHNETEYERYHTPAEKTYEEPQHDGYYQTNSVSQKKPNYKNQPVPNKDKNRSKSRQMTVRPIRDDEDNSSSDEDDDSDDDHLDDSEDDLPMSLDYMLRHPLKSQGQVHDMIHKLERLRGRYEQYNRKASDAAKNIQKTCRTLEKTMRVMAEHFFSDGADTRSRPKPSANKGESSENESGRSPQESTSSKRKFSSISIHQPSISEQSKRPKETPPPKPAAVTIDNVKLASSDKLDLLFQIDQKKAKVTYIRKPRSLIYNIAPQANHLNHLMVSSCLGGSVYLWNSKKRTIENTIDKSQLNIETWAEDLCWVTPDTLAVSVAHKDGNHSQSQMLLMNMKDDMESLAPRPHLKGVSAMGSIKYNEDSDGLVSSMFVTGGNDHGLMLWEVNKAAGASQYQHPSVTPINSRHSSKVLSLHYHDLSQTLYSGGADGKLTWYNLALGNSGSEFKIGERINHILSNPVNPHLLMLCMATRTNQFRLYDLRAPQDSGLDLMFGCTEPDNVSRYLRPDWKPDSWTVASGNMQDHKIHIWDLRYKDVAKGGPSYSWDGHSNKVLRTLFIPGNTMVSVGTDKNTVFTDYQLQTNGKVSTRT</sequence>
<evidence type="ECO:0000313" key="3">
    <source>
        <dbReference type="EMBL" id="KAG2180794.1"/>
    </source>
</evidence>
<dbReference type="Proteomes" id="UP000612746">
    <property type="component" value="Unassembled WGS sequence"/>
</dbReference>
<feature type="region of interest" description="Disordered" evidence="2">
    <location>
        <begin position="1"/>
        <end position="122"/>
    </location>
</feature>